<dbReference type="GO" id="GO:0003677">
    <property type="term" value="F:DNA binding"/>
    <property type="evidence" value="ECO:0007669"/>
    <property type="project" value="InterPro"/>
</dbReference>
<dbReference type="Pfam" id="PF13413">
    <property type="entry name" value="HTH_25"/>
    <property type="match status" value="1"/>
</dbReference>
<dbReference type="Gene3D" id="1.10.260.40">
    <property type="entry name" value="lambda repressor-like DNA-binding domains"/>
    <property type="match status" value="1"/>
</dbReference>
<dbReference type="Pfam" id="PF13464">
    <property type="entry name" value="RodZ_C"/>
    <property type="match status" value="1"/>
</dbReference>
<evidence type="ECO:0000256" key="2">
    <source>
        <dbReference type="SAM" id="MobiDB-lite"/>
    </source>
</evidence>
<dbReference type="AlphaFoldDB" id="A0A2A4Z530"/>
<dbReference type="EMBL" id="NVUS01000007">
    <property type="protein sequence ID" value="PCJ01678.1"/>
    <property type="molecule type" value="Genomic_DNA"/>
</dbReference>
<dbReference type="InterPro" id="IPR025194">
    <property type="entry name" value="RodZ-like_C"/>
</dbReference>
<comment type="caution">
    <text evidence="5">The sequence shown here is derived from an EMBL/GenBank/DDBJ whole genome shotgun (WGS) entry which is preliminary data.</text>
</comment>
<gene>
    <name evidence="5" type="ORF">COB13_07420</name>
</gene>
<evidence type="ECO:0000256" key="1">
    <source>
        <dbReference type="SAM" id="Coils"/>
    </source>
</evidence>
<feature type="region of interest" description="Disordered" evidence="2">
    <location>
        <begin position="1"/>
        <end position="31"/>
    </location>
</feature>
<reference evidence="5" key="2">
    <citation type="journal article" date="2018" name="ISME J.">
        <title>A dynamic microbial community with high functional redundancy inhabits the cold, oxic subseafloor aquifer.</title>
        <authorList>
            <person name="Tully B.J."/>
            <person name="Wheat C.G."/>
            <person name="Glazer B.T."/>
            <person name="Huber J.A."/>
        </authorList>
    </citation>
    <scope>NUCLEOTIDE SEQUENCE</scope>
    <source>
        <strain evidence="5">NORP83</strain>
    </source>
</reference>
<feature type="domain" description="Cytoskeleton protein RodZ-like C-terminal" evidence="4">
    <location>
        <begin position="456"/>
        <end position="516"/>
    </location>
</feature>
<evidence type="ECO:0000313" key="5">
    <source>
        <dbReference type="EMBL" id="PCJ01678.1"/>
    </source>
</evidence>
<keyword evidence="1" id="KW-0175">Coiled coil</keyword>
<dbReference type="InterPro" id="IPR050400">
    <property type="entry name" value="Bact_Cytoskel_RodZ"/>
</dbReference>
<feature type="region of interest" description="Disordered" evidence="2">
    <location>
        <begin position="182"/>
        <end position="220"/>
    </location>
</feature>
<feature type="coiled-coil region" evidence="1">
    <location>
        <begin position="385"/>
        <end position="419"/>
    </location>
</feature>
<evidence type="ECO:0000256" key="3">
    <source>
        <dbReference type="SAM" id="Phobius"/>
    </source>
</evidence>
<keyword evidence="3" id="KW-0472">Membrane</keyword>
<dbReference type="PANTHER" id="PTHR34475:SF1">
    <property type="entry name" value="CYTOSKELETON PROTEIN RODZ"/>
    <property type="match status" value="1"/>
</dbReference>
<keyword evidence="3" id="KW-1133">Transmembrane helix</keyword>
<protein>
    <recommendedName>
        <fullName evidence="4">Cytoskeleton protein RodZ-like C-terminal domain-containing protein</fullName>
    </recommendedName>
</protein>
<dbReference type="PANTHER" id="PTHR34475">
    <property type="match status" value="1"/>
</dbReference>
<name>A0A2A4Z530_9PROT</name>
<accession>A0A2A4Z530</accession>
<evidence type="ECO:0000259" key="4">
    <source>
        <dbReference type="Pfam" id="PF13464"/>
    </source>
</evidence>
<organism evidence="5">
    <name type="scientific">OCS116 cluster bacterium</name>
    <dbReference type="NCBI Taxonomy" id="2030921"/>
    <lineage>
        <taxon>Bacteria</taxon>
        <taxon>Pseudomonadati</taxon>
        <taxon>Pseudomonadota</taxon>
        <taxon>Alphaproteobacteria</taxon>
        <taxon>OCS116 cluster</taxon>
    </lineage>
</organism>
<feature type="compositionally biased region" description="Polar residues" evidence="2">
    <location>
        <begin position="1"/>
        <end position="18"/>
    </location>
</feature>
<reference key="1">
    <citation type="submission" date="2017-08" db="EMBL/GenBank/DDBJ databases">
        <title>A dynamic microbial community with high functional redundancy inhabits the cold, oxic subseafloor aquifer.</title>
        <authorList>
            <person name="Tully B.J."/>
            <person name="Wheat C.G."/>
            <person name="Glazer B.T."/>
            <person name="Huber J.A."/>
        </authorList>
    </citation>
    <scope>NUCLEOTIDE SEQUENCE [LARGE SCALE GENOMIC DNA]</scope>
</reference>
<feature type="compositionally biased region" description="Basic and acidic residues" evidence="2">
    <location>
        <begin position="22"/>
        <end position="31"/>
    </location>
</feature>
<dbReference type="InterPro" id="IPR010982">
    <property type="entry name" value="Lambda_DNA-bd_dom_sf"/>
</dbReference>
<proteinExistence type="predicted"/>
<feature type="compositionally biased region" description="Low complexity" evidence="2">
    <location>
        <begin position="195"/>
        <end position="209"/>
    </location>
</feature>
<sequence>MSDNSNIDPHSALTSLWPSDTEESKKLAEEKQIKRQNLTDLGNQFKQAREALGYNISDLDEHTGLSFTELEALEQGLFQHIEQQDYVDYYVHTYAALLSLDADEILANFKQNYYQAEAASDDEAQNTNDIDIHDESQYEDAFAEEARKTLEALDASDVNALQAANQLEIEQDAAQGIHTELAGEPETTDSQPVDTAQTEPTEPATTSETSEPHSLQADANHEPITSNHNLQQSKPFPWLKLVASFGIVLLVAGAAYYANLKFGSGQTSDPATENAASLTDNSVSIVKDGERVPEGQKAKKIGVLESKIITQGSNDLNAPTAEMIQKPLVLIGETASDINDEIIEQAQDIVKQASDNIGDIISDAGNDSAAKDAVETATEKVTEVAKVINEDLAKASELAKAAEATKTATEAAAAELAQKTVAEKPAETEADNGQLPEDPIKEALAQLPSDNSKYSLHATANSWVLIEDDAAQILFSGELTPEKIVTLPKITGVIISLGDAGVIEVYKGKQLLGKLGAKDETLDLVSVEQRFNQISN</sequence>
<keyword evidence="3" id="KW-0812">Transmembrane</keyword>
<feature type="transmembrane region" description="Helical" evidence="3">
    <location>
        <begin position="238"/>
        <end position="258"/>
    </location>
</feature>